<evidence type="ECO:0000313" key="7">
    <source>
        <dbReference type="Proteomes" id="UP000568380"/>
    </source>
</evidence>
<keyword evidence="3 6" id="KW-0238">DNA-binding</keyword>
<protein>
    <submittedName>
        <fullName evidence="6">DNA-binding transcriptional MerR regulator</fullName>
    </submittedName>
</protein>
<reference evidence="6 7" key="1">
    <citation type="submission" date="2020-08" db="EMBL/GenBank/DDBJ databases">
        <title>Genomic Encyclopedia of Type Strains, Phase IV (KMG-IV): sequencing the most valuable type-strain genomes for metagenomic binning, comparative biology and taxonomic classification.</title>
        <authorList>
            <person name="Goeker M."/>
        </authorList>
    </citation>
    <scope>NUCLEOTIDE SEQUENCE [LARGE SCALE GENOMIC DNA]</scope>
    <source>
        <strain evidence="6 7">DSM 45385</strain>
    </source>
</reference>
<dbReference type="CDD" id="cd01282">
    <property type="entry name" value="HTH_MerR-like_sg3"/>
    <property type="match status" value="1"/>
</dbReference>
<accession>A0A7W8A729</accession>
<feature type="domain" description="HTH merR-type" evidence="5">
    <location>
        <begin position="1"/>
        <end position="68"/>
    </location>
</feature>
<dbReference type="PRINTS" id="PR00040">
    <property type="entry name" value="HTHMERR"/>
</dbReference>
<dbReference type="Gene3D" id="1.10.1660.10">
    <property type="match status" value="1"/>
</dbReference>
<dbReference type="Proteomes" id="UP000568380">
    <property type="component" value="Unassembled WGS sequence"/>
</dbReference>
<name>A0A7W8A729_9ACTN</name>
<dbReference type="PANTHER" id="PTHR30204:SF69">
    <property type="entry name" value="MERR-FAMILY TRANSCRIPTIONAL REGULATOR"/>
    <property type="match status" value="1"/>
</dbReference>
<sequence length="116" mass="12575">MRIGELARRSGVSIRALRYYEEQGLLRPHRRSSGYREYAETDVRAVARIRTLLAAGLGTAVIAEVLPCMVDSGEILAPGCPELVDVLAVERDRITGAIDELQAARAMLNGIIAATP</sequence>
<dbReference type="AlphaFoldDB" id="A0A7W8A729"/>
<comment type="caution">
    <text evidence="6">The sequence shown here is derived from an EMBL/GenBank/DDBJ whole genome shotgun (WGS) entry which is preliminary data.</text>
</comment>
<evidence type="ECO:0000259" key="5">
    <source>
        <dbReference type="PROSITE" id="PS50937"/>
    </source>
</evidence>
<keyword evidence="7" id="KW-1185">Reference proteome</keyword>
<dbReference type="SMART" id="SM00422">
    <property type="entry name" value="HTH_MERR"/>
    <property type="match status" value="1"/>
</dbReference>
<dbReference type="PROSITE" id="PS00552">
    <property type="entry name" value="HTH_MERR_1"/>
    <property type="match status" value="1"/>
</dbReference>
<proteinExistence type="predicted"/>
<dbReference type="InterPro" id="IPR047057">
    <property type="entry name" value="MerR_fam"/>
</dbReference>
<evidence type="ECO:0000256" key="1">
    <source>
        <dbReference type="ARBA" id="ARBA00022491"/>
    </source>
</evidence>
<dbReference type="PANTHER" id="PTHR30204">
    <property type="entry name" value="REDOX-CYCLING DRUG-SENSING TRANSCRIPTIONAL ACTIVATOR SOXR"/>
    <property type="match status" value="1"/>
</dbReference>
<keyword evidence="4" id="KW-0804">Transcription</keyword>
<gene>
    <name evidence="6" type="ORF">HNR40_004899</name>
</gene>
<dbReference type="GO" id="GO:0003677">
    <property type="term" value="F:DNA binding"/>
    <property type="evidence" value="ECO:0007669"/>
    <property type="project" value="UniProtKB-KW"/>
</dbReference>
<organism evidence="6 7">
    <name type="scientific">Nonomuraea endophytica</name>
    <dbReference type="NCBI Taxonomy" id="714136"/>
    <lineage>
        <taxon>Bacteria</taxon>
        <taxon>Bacillati</taxon>
        <taxon>Actinomycetota</taxon>
        <taxon>Actinomycetes</taxon>
        <taxon>Streptosporangiales</taxon>
        <taxon>Streptosporangiaceae</taxon>
        <taxon>Nonomuraea</taxon>
    </lineage>
</organism>
<dbReference type="PROSITE" id="PS50937">
    <property type="entry name" value="HTH_MERR_2"/>
    <property type="match status" value="1"/>
</dbReference>
<keyword evidence="1" id="KW-0678">Repressor</keyword>
<dbReference type="GO" id="GO:0003700">
    <property type="term" value="F:DNA-binding transcription factor activity"/>
    <property type="evidence" value="ECO:0007669"/>
    <property type="project" value="InterPro"/>
</dbReference>
<dbReference type="Pfam" id="PF13411">
    <property type="entry name" value="MerR_1"/>
    <property type="match status" value="1"/>
</dbReference>
<evidence type="ECO:0000256" key="4">
    <source>
        <dbReference type="ARBA" id="ARBA00023163"/>
    </source>
</evidence>
<dbReference type="EMBL" id="JACHIN010000006">
    <property type="protein sequence ID" value="MBB5079413.1"/>
    <property type="molecule type" value="Genomic_DNA"/>
</dbReference>
<dbReference type="SUPFAM" id="SSF46955">
    <property type="entry name" value="Putative DNA-binding domain"/>
    <property type="match status" value="1"/>
</dbReference>
<dbReference type="RefSeq" id="WP_184965007.1">
    <property type="nucleotide sequence ID" value="NZ_JACHIN010000006.1"/>
</dbReference>
<keyword evidence="2" id="KW-0805">Transcription regulation</keyword>
<dbReference type="InterPro" id="IPR000551">
    <property type="entry name" value="MerR-type_HTH_dom"/>
</dbReference>
<evidence type="ECO:0000256" key="2">
    <source>
        <dbReference type="ARBA" id="ARBA00023015"/>
    </source>
</evidence>
<evidence type="ECO:0000256" key="3">
    <source>
        <dbReference type="ARBA" id="ARBA00023125"/>
    </source>
</evidence>
<evidence type="ECO:0000313" key="6">
    <source>
        <dbReference type="EMBL" id="MBB5079413.1"/>
    </source>
</evidence>
<dbReference type="InterPro" id="IPR009061">
    <property type="entry name" value="DNA-bd_dom_put_sf"/>
</dbReference>